<keyword evidence="1" id="KW-0812">Transmembrane</keyword>
<dbReference type="Proteomes" id="UP000270046">
    <property type="component" value="Chromosome"/>
</dbReference>
<feature type="transmembrane region" description="Helical" evidence="1">
    <location>
        <begin position="7"/>
        <end position="24"/>
    </location>
</feature>
<keyword evidence="3" id="KW-1185">Reference proteome</keyword>
<evidence type="ECO:0000313" key="3">
    <source>
        <dbReference type="Proteomes" id="UP000270046"/>
    </source>
</evidence>
<dbReference type="KEGG" id="muh:HYN43_025325"/>
<dbReference type="OrthoDB" id="799864at2"/>
<protein>
    <submittedName>
        <fullName evidence="2">Uncharacterized protein</fullName>
    </submittedName>
</protein>
<organism evidence="2 3">
    <name type="scientific">Mucilaginibacter celer</name>
    <dbReference type="NCBI Taxonomy" id="2305508"/>
    <lineage>
        <taxon>Bacteria</taxon>
        <taxon>Pseudomonadati</taxon>
        <taxon>Bacteroidota</taxon>
        <taxon>Sphingobacteriia</taxon>
        <taxon>Sphingobacteriales</taxon>
        <taxon>Sphingobacteriaceae</taxon>
        <taxon>Mucilaginibacter</taxon>
    </lineage>
</organism>
<dbReference type="EMBL" id="CP032869">
    <property type="protein sequence ID" value="AYL98402.1"/>
    <property type="molecule type" value="Genomic_DNA"/>
</dbReference>
<evidence type="ECO:0000313" key="2">
    <source>
        <dbReference type="EMBL" id="AYL98402.1"/>
    </source>
</evidence>
<sequence length="73" mass="8218">MKTILKYISLLIFSGLIIPFYYQFKGVDAVVKSNCVGRIATHPSTADNLLVTFRIIKELAKNFTPVLKSENNL</sequence>
<name>A0A494W528_9SPHI</name>
<keyword evidence="1" id="KW-0472">Membrane</keyword>
<proteinExistence type="predicted"/>
<dbReference type="RefSeq" id="WP_119406679.1">
    <property type="nucleotide sequence ID" value="NZ_CP032869.1"/>
</dbReference>
<reference evidence="2 3" key="1">
    <citation type="submission" date="2018-10" db="EMBL/GenBank/DDBJ databases">
        <title>Genome sequencing of Mucilaginibacter sp. HYN0043.</title>
        <authorList>
            <person name="Kim M."/>
            <person name="Yi H."/>
        </authorList>
    </citation>
    <scope>NUCLEOTIDE SEQUENCE [LARGE SCALE GENOMIC DNA]</scope>
    <source>
        <strain evidence="2 3">HYN0043</strain>
    </source>
</reference>
<dbReference type="AlphaFoldDB" id="A0A494W528"/>
<accession>A0A494W528</accession>
<gene>
    <name evidence="2" type="ORF">HYN43_025325</name>
</gene>
<evidence type="ECO:0000256" key="1">
    <source>
        <dbReference type="SAM" id="Phobius"/>
    </source>
</evidence>
<keyword evidence="1" id="KW-1133">Transmembrane helix</keyword>